<evidence type="ECO:0000256" key="5">
    <source>
        <dbReference type="ARBA" id="ARBA00022729"/>
    </source>
</evidence>
<evidence type="ECO:0000256" key="9">
    <source>
        <dbReference type="SAM" id="SignalP"/>
    </source>
</evidence>
<dbReference type="InterPro" id="IPR033121">
    <property type="entry name" value="PEPTIDASE_A1"/>
</dbReference>
<accession>A0A2C9VAM6</accession>
<evidence type="ECO:0000256" key="8">
    <source>
        <dbReference type="ARBA" id="ARBA00023180"/>
    </source>
</evidence>
<dbReference type="Gramene" id="Manes.09G132600.1.v8.1">
    <property type="protein sequence ID" value="Manes.09G132600.1.v8.1.CDS.1"/>
    <property type="gene ID" value="Manes.09G132600.v8.1"/>
</dbReference>
<dbReference type="EMBL" id="CM004395">
    <property type="protein sequence ID" value="OAY41832.1"/>
    <property type="molecule type" value="Genomic_DNA"/>
</dbReference>
<dbReference type="Proteomes" id="UP000091857">
    <property type="component" value="Chromosome 9"/>
</dbReference>
<organism evidence="11 12">
    <name type="scientific">Manihot esculenta</name>
    <name type="common">Cassava</name>
    <name type="synonym">Jatropha manihot</name>
    <dbReference type="NCBI Taxonomy" id="3983"/>
    <lineage>
        <taxon>Eukaryota</taxon>
        <taxon>Viridiplantae</taxon>
        <taxon>Streptophyta</taxon>
        <taxon>Embryophyta</taxon>
        <taxon>Tracheophyta</taxon>
        <taxon>Spermatophyta</taxon>
        <taxon>Magnoliopsida</taxon>
        <taxon>eudicotyledons</taxon>
        <taxon>Gunneridae</taxon>
        <taxon>Pentapetalae</taxon>
        <taxon>rosids</taxon>
        <taxon>fabids</taxon>
        <taxon>Malpighiales</taxon>
        <taxon>Euphorbiaceae</taxon>
        <taxon>Crotonoideae</taxon>
        <taxon>Manihoteae</taxon>
        <taxon>Manihot</taxon>
    </lineage>
</organism>
<reference evidence="12" key="1">
    <citation type="journal article" date="2016" name="Nat. Biotechnol.">
        <title>Sequencing wild and cultivated cassava and related species reveals extensive interspecific hybridization and genetic diversity.</title>
        <authorList>
            <person name="Bredeson J.V."/>
            <person name="Lyons J.B."/>
            <person name="Prochnik S.E."/>
            <person name="Wu G.A."/>
            <person name="Ha C.M."/>
            <person name="Edsinger-Gonzales E."/>
            <person name="Grimwood J."/>
            <person name="Schmutz J."/>
            <person name="Rabbi I.Y."/>
            <person name="Egesi C."/>
            <person name="Nauluvula P."/>
            <person name="Lebot V."/>
            <person name="Ndunguru J."/>
            <person name="Mkamilo G."/>
            <person name="Bart R.S."/>
            <person name="Setter T.L."/>
            <person name="Gleadow R.M."/>
            <person name="Kulakow P."/>
            <person name="Ferguson M.E."/>
            <person name="Rounsley S."/>
            <person name="Rokhsar D.S."/>
        </authorList>
    </citation>
    <scope>NUCLEOTIDE SEQUENCE [LARGE SCALE GENOMIC DNA]</scope>
    <source>
        <strain evidence="12">cv. AM560-2</strain>
    </source>
</reference>
<keyword evidence="8" id="KW-0325">Glycoprotein</keyword>
<evidence type="ECO:0000256" key="7">
    <source>
        <dbReference type="ARBA" id="ARBA00022801"/>
    </source>
</evidence>
<comment type="similarity">
    <text evidence="2">Belongs to the peptidase A1 family.</text>
</comment>
<feature type="domain" description="Peptidase A1" evidence="10">
    <location>
        <begin position="92"/>
        <end position="428"/>
    </location>
</feature>
<comment type="subcellular location">
    <subcellularLocation>
        <location evidence="1">Secreted</location>
    </subcellularLocation>
</comment>
<evidence type="ECO:0000259" key="10">
    <source>
        <dbReference type="PROSITE" id="PS51767"/>
    </source>
</evidence>
<gene>
    <name evidence="11" type="ORF">MANES_09G132600v8</name>
</gene>
<dbReference type="GO" id="GO:0006508">
    <property type="term" value="P:proteolysis"/>
    <property type="evidence" value="ECO:0007669"/>
    <property type="project" value="UniProtKB-KW"/>
</dbReference>
<feature type="signal peptide" evidence="9">
    <location>
        <begin position="1"/>
        <end position="22"/>
    </location>
</feature>
<dbReference type="Pfam" id="PF14541">
    <property type="entry name" value="TAXi_C"/>
    <property type="match status" value="1"/>
</dbReference>
<protein>
    <recommendedName>
        <fullName evidence="10">Peptidase A1 domain-containing protein</fullName>
    </recommendedName>
</protein>
<dbReference type="SUPFAM" id="SSF50630">
    <property type="entry name" value="Acid proteases"/>
    <property type="match status" value="1"/>
</dbReference>
<dbReference type="OrthoDB" id="816532at2759"/>
<keyword evidence="7" id="KW-0378">Hydrolase</keyword>
<dbReference type="FunFam" id="2.40.70.10:FF:000016">
    <property type="entry name" value="Probable aspartic protease At2g35615"/>
    <property type="match status" value="1"/>
</dbReference>
<evidence type="ECO:0000256" key="3">
    <source>
        <dbReference type="ARBA" id="ARBA00022525"/>
    </source>
</evidence>
<dbReference type="FunFam" id="2.40.70.10:FF:000050">
    <property type="entry name" value="Aspartic proteinase CDR1"/>
    <property type="match status" value="1"/>
</dbReference>
<dbReference type="AlphaFoldDB" id="A0A2C9VAM6"/>
<proteinExistence type="inferred from homology"/>
<dbReference type="GO" id="GO:0005576">
    <property type="term" value="C:extracellular region"/>
    <property type="evidence" value="ECO:0000318"/>
    <property type="project" value="GO_Central"/>
</dbReference>
<keyword evidence="5 9" id="KW-0732">Signal</keyword>
<dbReference type="GO" id="GO:0004190">
    <property type="term" value="F:aspartic-type endopeptidase activity"/>
    <property type="evidence" value="ECO:0000318"/>
    <property type="project" value="GO_Central"/>
</dbReference>
<keyword evidence="4" id="KW-0645">Protease</keyword>
<dbReference type="CDD" id="cd05476">
    <property type="entry name" value="pepsin_A_like_plant"/>
    <property type="match status" value="1"/>
</dbReference>
<evidence type="ECO:0000256" key="6">
    <source>
        <dbReference type="ARBA" id="ARBA00022750"/>
    </source>
</evidence>
<dbReference type="OMA" id="FNSHGAG"/>
<evidence type="ECO:0000256" key="4">
    <source>
        <dbReference type="ARBA" id="ARBA00022670"/>
    </source>
</evidence>
<dbReference type="PROSITE" id="PS00141">
    <property type="entry name" value="ASP_PROTEASE"/>
    <property type="match status" value="1"/>
</dbReference>
<comment type="caution">
    <text evidence="11">The sequence shown here is derived from an EMBL/GenBank/DDBJ whole genome shotgun (WGS) entry which is preliminary data.</text>
</comment>
<name>A0A2C9VAM6_MANES</name>
<dbReference type="PANTHER" id="PTHR47967:SF66">
    <property type="entry name" value="ASPARTIC PROTEINASE CDR1-RELATED"/>
    <property type="match status" value="1"/>
</dbReference>
<dbReference type="InterPro" id="IPR051708">
    <property type="entry name" value="Plant_Aspart_Prot_A1"/>
</dbReference>
<evidence type="ECO:0000313" key="12">
    <source>
        <dbReference type="Proteomes" id="UP000091857"/>
    </source>
</evidence>
<evidence type="ECO:0000313" key="11">
    <source>
        <dbReference type="EMBL" id="OAY41832.1"/>
    </source>
</evidence>
<dbReference type="InterPro" id="IPR034161">
    <property type="entry name" value="Pepsin-like_plant"/>
</dbReference>
<dbReference type="PANTHER" id="PTHR47967">
    <property type="entry name" value="OS07G0603500 PROTEIN-RELATED"/>
    <property type="match status" value="1"/>
</dbReference>
<dbReference type="InterPro" id="IPR021109">
    <property type="entry name" value="Peptidase_aspartic_dom_sf"/>
</dbReference>
<evidence type="ECO:0000256" key="1">
    <source>
        <dbReference type="ARBA" id="ARBA00004613"/>
    </source>
</evidence>
<keyword evidence="6" id="KW-0064">Aspartyl protease</keyword>
<dbReference type="Gene3D" id="2.40.70.10">
    <property type="entry name" value="Acid Proteases"/>
    <property type="match status" value="2"/>
</dbReference>
<dbReference type="STRING" id="3983.A0A2C9VAM6"/>
<dbReference type="PROSITE" id="PS51767">
    <property type="entry name" value="PEPTIDASE_A1"/>
    <property type="match status" value="1"/>
</dbReference>
<sequence>MASFVALAIFTFCLFCLVSCDAASEPGNGFSVELINRDSPTSPFYRPEETHTQRFSNAFRRSIGRVHHFNQESSSVFPTTVESEIFNNQGEYLMKISLGTPAFEILAIADTGSDLIWTKCRPCVECYQEDAPIFNPKASSTYRDLSCSTRQCRSLSERKCKRNQCHYSYSYGDGSFTVGNLAAETITLGSTSGRPVALAKSVFGCGHNNSGAFSGQVSGLVGLGGGSISLISQLGSSIGGKFSYCLVPFFSRTANSSKLNFGSKGVVSGEGTMSTPLIRKNPDTFYFLTLEAISVGKKRIKFPSFSSETIEGNIIIDSGTTLTLVPEEFYSELESEVESSINGERVSDPTGTLSLCYTVESDIKVPILTAHFTGADVKLKPLNTFVQISESVTCFSFAPIRSGAIFGNLAQVNFLVGYDLQEKTVSFKPTDCSKK</sequence>
<dbReference type="Pfam" id="PF14543">
    <property type="entry name" value="TAXi_N"/>
    <property type="match status" value="1"/>
</dbReference>
<dbReference type="InterPro" id="IPR032799">
    <property type="entry name" value="TAXi_C"/>
</dbReference>
<dbReference type="InterPro" id="IPR001969">
    <property type="entry name" value="Aspartic_peptidase_AS"/>
</dbReference>
<keyword evidence="12" id="KW-1185">Reference proteome</keyword>
<dbReference type="InterPro" id="IPR032861">
    <property type="entry name" value="TAXi_N"/>
</dbReference>
<evidence type="ECO:0000256" key="2">
    <source>
        <dbReference type="ARBA" id="ARBA00007447"/>
    </source>
</evidence>
<keyword evidence="3" id="KW-0964">Secreted</keyword>
<feature type="chain" id="PRO_5012813122" description="Peptidase A1 domain-containing protein" evidence="9">
    <location>
        <begin position="23"/>
        <end position="435"/>
    </location>
</feature>